<proteinExistence type="predicted"/>
<evidence type="ECO:0000256" key="2">
    <source>
        <dbReference type="ARBA" id="ARBA00022741"/>
    </source>
</evidence>
<comment type="caution">
    <text evidence="6">The sequence shown here is derived from an EMBL/GenBank/DDBJ whole genome shotgun (WGS) entry which is preliminary data.</text>
</comment>
<dbReference type="EMBL" id="JAODUP010000215">
    <property type="protein sequence ID" value="KAK2156356.1"/>
    <property type="molecule type" value="Genomic_DNA"/>
</dbReference>
<dbReference type="Proteomes" id="UP001208570">
    <property type="component" value="Unassembled WGS sequence"/>
</dbReference>
<dbReference type="PROSITE" id="PS50011">
    <property type="entry name" value="PROTEIN_KINASE_DOM"/>
    <property type="match status" value="1"/>
</dbReference>
<dbReference type="InterPro" id="IPR008271">
    <property type="entry name" value="Ser/Thr_kinase_AS"/>
</dbReference>
<evidence type="ECO:0000256" key="4">
    <source>
        <dbReference type="ARBA" id="ARBA00022840"/>
    </source>
</evidence>
<evidence type="ECO:0000256" key="3">
    <source>
        <dbReference type="ARBA" id="ARBA00022777"/>
    </source>
</evidence>
<accession>A0AAD9N624</accession>
<evidence type="ECO:0000259" key="5">
    <source>
        <dbReference type="PROSITE" id="PS50011"/>
    </source>
</evidence>
<organism evidence="6 7">
    <name type="scientific">Paralvinella palmiformis</name>
    <dbReference type="NCBI Taxonomy" id="53620"/>
    <lineage>
        <taxon>Eukaryota</taxon>
        <taxon>Metazoa</taxon>
        <taxon>Spiralia</taxon>
        <taxon>Lophotrochozoa</taxon>
        <taxon>Annelida</taxon>
        <taxon>Polychaeta</taxon>
        <taxon>Sedentaria</taxon>
        <taxon>Canalipalpata</taxon>
        <taxon>Terebellida</taxon>
        <taxon>Terebelliformia</taxon>
        <taxon>Alvinellidae</taxon>
        <taxon>Paralvinella</taxon>
    </lineage>
</organism>
<dbReference type="Pfam" id="PF00069">
    <property type="entry name" value="Pkinase"/>
    <property type="match status" value="1"/>
</dbReference>
<dbReference type="PANTHER" id="PTHR43289:SF33">
    <property type="entry name" value="SERINE_THREONINE KINASE 31"/>
    <property type="match status" value="1"/>
</dbReference>
<evidence type="ECO:0000313" key="6">
    <source>
        <dbReference type="EMBL" id="KAK2156356.1"/>
    </source>
</evidence>
<dbReference type="PANTHER" id="PTHR43289">
    <property type="entry name" value="MITOGEN-ACTIVATED PROTEIN KINASE KINASE KINASE 20-RELATED"/>
    <property type="match status" value="1"/>
</dbReference>
<evidence type="ECO:0000313" key="7">
    <source>
        <dbReference type="Proteomes" id="UP001208570"/>
    </source>
</evidence>
<keyword evidence="1" id="KW-0808">Transferase</keyword>
<dbReference type="GO" id="GO:0004674">
    <property type="term" value="F:protein serine/threonine kinase activity"/>
    <property type="evidence" value="ECO:0007669"/>
    <property type="project" value="TreeGrafter"/>
</dbReference>
<dbReference type="SMART" id="SM00220">
    <property type="entry name" value="S_TKc"/>
    <property type="match status" value="1"/>
</dbReference>
<feature type="domain" description="Protein kinase" evidence="5">
    <location>
        <begin position="33"/>
        <end position="313"/>
    </location>
</feature>
<reference evidence="6" key="1">
    <citation type="journal article" date="2023" name="Mol. Biol. Evol.">
        <title>Third-Generation Sequencing Reveals the Adaptive Role of the Epigenome in Three Deep-Sea Polychaetes.</title>
        <authorList>
            <person name="Perez M."/>
            <person name="Aroh O."/>
            <person name="Sun Y."/>
            <person name="Lan Y."/>
            <person name="Juniper S.K."/>
            <person name="Young C.R."/>
            <person name="Angers B."/>
            <person name="Qian P.Y."/>
        </authorList>
    </citation>
    <scope>NUCLEOTIDE SEQUENCE</scope>
    <source>
        <strain evidence="6">P08H-3</strain>
    </source>
</reference>
<sequence>MDLGLIERKLTRLVSKLEKYHNISLEIFKHEDIHYGSLLGRGGEAEVHKCTVIYKNVLVEAAVKTVLNNDDDAITITLDEIELLCLAHDPIISTTLQVYGVAVVPEKYDPATGHLVIVTEAGLMNALQLYQKEVLSLAVTFDFWKRLAMALYIMHCRHILHQDVKPENIIITAIHRNRKGHIKKIDFKIIDLGMGRRLYSKKVVTDDILGTDGYHPPEVLHEDGYDFRADIFMLGITFSVLLHSKKFLSSKSILDKFLNDIHLAKKRHLAGHALFGDIIAPTFEELQNIPPSVIDMIHGDDVSKNVKRRQPILAKRKRGASPCVNEASKPKKTINKKRNYSITKRELLDLGISIDQHCAKRLRRH</sequence>
<dbReference type="GO" id="GO:0005524">
    <property type="term" value="F:ATP binding"/>
    <property type="evidence" value="ECO:0007669"/>
    <property type="project" value="UniProtKB-KW"/>
</dbReference>
<evidence type="ECO:0000256" key="1">
    <source>
        <dbReference type="ARBA" id="ARBA00022679"/>
    </source>
</evidence>
<protein>
    <recommendedName>
        <fullName evidence="5">Protein kinase domain-containing protein</fullName>
    </recommendedName>
</protein>
<gene>
    <name evidence="6" type="ORF">LSH36_215g00004</name>
</gene>
<dbReference type="InterPro" id="IPR011009">
    <property type="entry name" value="Kinase-like_dom_sf"/>
</dbReference>
<keyword evidence="3" id="KW-0418">Kinase</keyword>
<dbReference type="InterPro" id="IPR000719">
    <property type="entry name" value="Prot_kinase_dom"/>
</dbReference>
<dbReference type="AlphaFoldDB" id="A0AAD9N624"/>
<keyword evidence="7" id="KW-1185">Reference proteome</keyword>
<name>A0AAD9N624_9ANNE</name>
<keyword evidence="2" id="KW-0547">Nucleotide-binding</keyword>
<keyword evidence="4" id="KW-0067">ATP-binding</keyword>
<dbReference type="Gene3D" id="1.10.510.10">
    <property type="entry name" value="Transferase(Phosphotransferase) domain 1"/>
    <property type="match status" value="1"/>
</dbReference>
<dbReference type="SUPFAM" id="SSF56112">
    <property type="entry name" value="Protein kinase-like (PK-like)"/>
    <property type="match status" value="1"/>
</dbReference>
<dbReference type="PROSITE" id="PS00108">
    <property type="entry name" value="PROTEIN_KINASE_ST"/>
    <property type="match status" value="1"/>
</dbReference>